<gene>
    <name evidence="8 10" type="primary">xylB</name>
    <name evidence="13" type="ORF">EDC65_5275</name>
</gene>
<evidence type="ECO:0000256" key="3">
    <source>
        <dbReference type="ARBA" id="ARBA00022679"/>
    </source>
</evidence>
<evidence type="ECO:0000313" key="13">
    <source>
        <dbReference type="EMBL" id="ROP81417.1"/>
    </source>
</evidence>
<keyword evidence="3 8" id="KW-0808">Transferase</keyword>
<proteinExistence type="inferred from homology"/>
<dbReference type="Pfam" id="PF00370">
    <property type="entry name" value="FGGY_N"/>
    <property type="match status" value="1"/>
</dbReference>
<dbReference type="InterPro" id="IPR050406">
    <property type="entry name" value="FGGY_Carb_Kinase"/>
</dbReference>
<comment type="caution">
    <text evidence="13">The sequence shown here is derived from an EMBL/GenBank/DDBJ whole genome shotgun (WGS) entry which is preliminary data.</text>
</comment>
<evidence type="ECO:0000259" key="12">
    <source>
        <dbReference type="Pfam" id="PF02782"/>
    </source>
</evidence>
<dbReference type="InterPro" id="IPR018485">
    <property type="entry name" value="FGGY_C"/>
</dbReference>
<dbReference type="GO" id="GO:0005524">
    <property type="term" value="F:ATP binding"/>
    <property type="evidence" value="ECO:0007669"/>
    <property type="project" value="UniProtKB-UniRule"/>
</dbReference>
<dbReference type="NCBIfam" id="TIGR01312">
    <property type="entry name" value="XylB"/>
    <property type="match status" value="1"/>
</dbReference>
<keyword evidence="6 8" id="KW-0067">ATP-binding</keyword>
<feature type="site" description="Important for activity" evidence="8">
    <location>
        <position position="10"/>
    </location>
</feature>
<dbReference type="InterPro" id="IPR043129">
    <property type="entry name" value="ATPase_NBD"/>
</dbReference>
<dbReference type="PANTHER" id="PTHR43095">
    <property type="entry name" value="SUGAR KINASE"/>
    <property type="match status" value="1"/>
</dbReference>
<feature type="active site" description="Proton acceptor" evidence="8">
    <location>
        <position position="240"/>
    </location>
</feature>
<dbReference type="SUPFAM" id="SSF53067">
    <property type="entry name" value="Actin-like ATPase domain"/>
    <property type="match status" value="2"/>
</dbReference>
<evidence type="ECO:0000256" key="7">
    <source>
        <dbReference type="ARBA" id="ARBA00023277"/>
    </source>
</evidence>
<comment type="function">
    <text evidence="8">Catalyzes the phosphorylation of D-xylulose to D-xylulose 5-phosphate.</text>
</comment>
<evidence type="ECO:0000256" key="6">
    <source>
        <dbReference type="ARBA" id="ARBA00022840"/>
    </source>
</evidence>
<protein>
    <recommendedName>
        <fullName evidence="8 10">Xylulose kinase</fullName>
        <shortName evidence="8 10">Xylulokinase</shortName>
        <ecNumber evidence="8 10">2.7.1.17</ecNumber>
    </recommendedName>
</protein>
<name>A0A3N1KQ48_9PROT</name>
<feature type="domain" description="Carbohydrate kinase FGGY C-terminal" evidence="12">
    <location>
        <begin position="257"/>
        <end position="441"/>
    </location>
</feature>
<evidence type="ECO:0000256" key="1">
    <source>
        <dbReference type="ARBA" id="ARBA00009156"/>
    </source>
</evidence>
<dbReference type="HAMAP" id="MF_02220">
    <property type="entry name" value="XylB"/>
    <property type="match status" value="1"/>
</dbReference>
<feature type="domain" description="Carbohydrate kinase FGGY N-terminal" evidence="11">
    <location>
        <begin position="5"/>
        <end position="247"/>
    </location>
</feature>
<dbReference type="Gene3D" id="3.30.420.40">
    <property type="match status" value="2"/>
</dbReference>
<dbReference type="CDD" id="cd07808">
    <property type="entry name" value="ASKHA_NBD_FGGY_EcXK-like"/>
    <property type="match status" value="1"/>
</dbReference>
<organism evidence="13 14">
    <name type="scientific">Stella humosa</name>
    <dbReference type="NCBI Taxonomy" id="94"/>
    <lineage>
        <taxon>Bacteria</taxon>
        <taxon>Pseudomonadati</taxon>
        <taxon>Pseudomonadota</taxon>
        <taxon>Alphaproteobacteria</taxon>
        <taxon>Rhodospirillales</taxon>
        <taxon>Stellaceae</taxon>
        <taxon>Stella</taxon>
    </lineage>
</organism>
<dbReference type="GO" id="GO:0004856">
    <property type="term" value="F:D-xylulokinase activity"/>
    <property type="evidence" value="ECO:0007669"/>
    <property type="project" value="UniProtKB-UniRule"/>
</dbReference>
<reference evidence="13 14" key="1">
    <citation type="submission" date="2018-11" db="EMBL/GenBank/DDBJ databases">
        <title>Genomic Encyclopedia of Type Strains, Phase IV (KMG-IV): sequencing the most valuable type-strain genomes for metagenomic binning, comparative biology and taxonomic classification.</title>
        <authorList>
            <person name="Goeker M."/>
        </authorList>
    </citation>
    <scope>NUCLEOTIDE SEQUENCE [LARGE SCALE GENOMIC DNA]</scope>
    <source>
        <strain evidence="13 14">DSM 5900</strain>
    </source>
</reference>
<keyword evidence="14" id="KW-1185">Reference proteome</keyword>
<evidence type="ECO:0000256" key="4">
    <source>
        <dbReference type="ARBA" id="ARBA00022741"/>
    </source>
</evidence>
<keyword evidence="2 8" id="KW-0859">Xylose metabolism</keyword>
<keyword evidence="5 8" id="KW-0418">Kinase</keyword>
<dbReference type="Proteomes" id="UP000278222">
    <property type="component" value="Unassembled WGS sequence"/>
</dbReference>
<evidence type="ECO:0000313" key="14">
    <source>
        <dbReference type="Proteomes" id="UP000278222"/>
    </source>
</evidence>
<dbReference type="InterPro" id="IPR018483">
    <property type="entry name" value="Carb_kinase_FGGY_CS"/>
</dbReference>
<dbReference type="PROSITE" id="PS00445">
    <property type="entry name" value="FGGY_KINASES_2"/>
    <property type="match status" value="1"/>
</dbReference>
<evidence type="ECO:0000256" key="8">
    <source>
        <dbReference type="HAMAP-Rule" id="MF_02220"/>
    </source>
</evidence>
<evidence type="ECO:0000256" key="9">
    <source>
        <dbReference type="RuleBase" id="RU003733"/>
    </source>
</evidence>
<dbReference type="InterPro" id="IPR006000">
    <property type="entry name" value="Xylulokinase"/>
</dbReference>
<dbReference type="PANTHER" id="PTHR43095:SF6">
    <property type="entry name" value="XYLULOSE KINASE"/>
    <property type="match status" value="1"/>
</dbReference>
<accession>A0A3N1KQ48</accession>
<dbReference type="InterPro" id="IPR018484">
    <property type="entry name" value="FGGY_N"/>
</dbReference>
<evidence type="ECO:0000256" key="5">
    <source>
        <dbReference type="ARBA" id="ARBA00022777"/>
    </source>
</evidence>
<dbReference type="EC" id="2.7.1.17" evidence="8 10"/>
<comment type="caution">
    <text evidence="8">Lacks conserved residue(s) required for the propagation of feature annotation.</text>
</comment>
<sequence>MTGPLWLGIDVGTSSVKVVLVDDADRPVADAASPLRVDRPQPQWAEQDPEDWWLAAGAALDRLAADHPAAMARVAGMGLSGQMLGVAAVDRHDRPLRPAILWNDGRAAREGAMLERVVPGFAAITGSRPMAGFPAPKLLWLNFHEPDVLRRARHVLLPKDYLRWRLSGDAASDRADASATLLMDTAAGTWHPPILAACGITADQLPRLVECAEVTGHLRPELARRWGLPVGLPIVGGAGDNMCGGVGAGVVTDGAAFVSLGTSGVYFVANRDFQSSVGQGMHTHRHGVAGLFCQQAVILSAAAALTWVADLLGADDVGRLVAEVEAAGISSADTPVFTPYLAGERTPHDDPGLLAAFSGLSFATGRLHLVQAVMEGVALALADCQDALAATGAAVTGPIALVGGGARSRLWARLVAAATGRPVSVAADAAVGPALGAARLARAGAGGPLIGGAGELLFAAEPDASLAGALAAKRDRYCAHPRR</sequence>
<comment type="catalytic activity">
    <reaction evidence="8 10">
        <text>D-xylulose + ATP = D-xylulose 5-phosphate + ADP + H(+)</text>
        <dbReference type="Rhea" id="RHEA:10964"/>
        <dbReference type="ChEBI" id="CHEBI:15378"/>
        <dbReference type="ChEBI" id="CHEBI:17140"/>
        <dbReference type="ChEBI" id="CHEBI:30616"/>
        <dbReference type="ChEBI" id="CHEBI:57737"/>
        <dbReference type="ChEBI" id="CHEBI:456216"/>
        <dbReference type="EC" id="2.7.1.17"/>
    </reaction>
</comment>
<keyword evidence="4 8" id="KW-0547">Nucleotide-binding</keyword>
<dbReference type="PIRSF" id="PIRSF000538">
    <property type="entry name" value="GlpK"/>
    <property type="match status" value="1"/>
</dbReference>
<dbReference type="GO" id="GO:0042732">
    <property type="term" value="P:D-xylose metabolic process"/>
    <property type="evidence" value="ECO:0007669"/>
    <property type="project" value="UniProtKB-KW"/>
</dbReference>
<comment type="similarity">
    <text evidence="1 8 9">Belongs to the FGGY kinase family.</text>
</comment>
<keyword evidence="7 8" id="KW-0119">Carbohydrate metabolism</keyword>
<dbReference type="Pfam" id="PF02782">
    <property type="entry name" value="FGGY_C"/>
    <property type="match status" value="1"/>
</dbReference>
<evidence type="ECO:0000256" key="2">
    <source>
        <dbReference type="ARBA" id="ARBA00022629"/>
    </source>
</evidence>
<evidence type="ECO:0000256" key="10">
    <source>
        <dbReference type="RuleBase" id="RU364073"/>
    </source>
</evidence>
<dbReference type="GO" id="GO:0005998">
    <property type="term" value="P:xylulose catabolic process"/>
    <property type="evidence" value="ECO:0007669"/>
    <property type="project" value="UniProtKB-UniRule"/>
</dbReference>
<dbReference type="RefSeq" id="WP_170216735.1">
    <property type="nucleotide sequence ID" value="NZ_AP019700.1"/>
</dbReference>
<dbReference type="AlphaFoldDB" id="A0A3N1KQ48"/>
<dbReference type="InterPro" id="IPR000577">
    <property type="entry name" value="Carb_kinase_FGGY"/>
</dbReference>
<dbReference type="EMBL" id="RJKX01000018">
    <property type="protein sequence ID" value="ROP81417.1"/>
    <property type="molecule type" value="Genomic_DNA"/>
</dbReference>
<evidence type="ECO:0000259" key="11">
    <source>
        <dbReference type="Pfam" id="PF00370"/>
    </source>
</evidence>